<evidence type="ECO:0000256" key="12">
    <source>
        <dbReference type="ARBA" id="ARBA00023242"/>
    </source>
</evidence>
<keyword evidence="11" id="KW-0464">Manganese</keyword>
<dbReference type="InterPro" id="IPR014492">
    <property type="entry name" value="PolyA_polymerase"/>
</dbReference>
<keyword evidence="20" id="KW-0548">Nucleotidyltransferase</keyword>
<comment type="catalytic activity">
    <reaction evidence="13">
        <text>RNA(n) + ATP = RNA(n)-3'-adenine ribonucleotide + diphosphate</text>
        <dbReference type="Rhea" id="RHEA:11332"/>
        <dbReference type="Rhea" id="RHEA-COMP:14527"/>
        <dbReference type="Rhea" id="RHEA-COMP:17347"/>
        <dbReference type="ChEBI" id="CHEBI:30616"/>
        <dbReference type="ChEBI" id="CHEBI:33019"/>
        <dbReference type="ChEBI" id="CHEBI:140395"/>
        <dbReference type="ChEBI" id="CHEBI:173115"/>
        <dbReference type="EC" id="2.7.7.19"/>
    </reaction>
</comment>
<dbReference type="Gene3D" id="3.30.70.590">
    <property type="entry name" value="Poly(A) polymerase predicted RNA binding domain"/>
    <property type="match status" value="1"/>
</dbReference>
<evidence type="ECO:0000256" key="6">
    <source>
        <dbReference type="ARBA" id="ARBA00022723"/>
    </source>
</evidence>
<dbReference type="Pfam" id="PF20750">
    <property type="entry name" value="PAP_NTPase"/>
    <property type="match status" value="1"/>
</dbReference>
<feature type="domain" description="Poly(A) polymerase nucleotidyltransferase" evidence="19">
    <location>
        <begin position="10"/>
        <end position="206"/>
    </location>
</feature>
<dbReference type="PANTHER" id="PTHR10682:SF10">
    <property type="entry name" value="POLYNUCLEOTIDE ADENYLYLTRANSFERASE"/>
    <property type="match status" value="1"/>
</dbReference>
<dbReference type="InterPro" id="IPR048840">
    <property type="entry name" value="PolA_pol_NTPase"/>
</dbReference>
<feature type="region of interest" description="Disordered" evidence="16">
    <location>
        <begin position="426"/>
        <end position="451"/>
    </location>
</feature>
<reference evidence="20" key="1">
    <citation type="journal article" date="2019" name="Beilstein J. Org. Chem.">
        <title>Nanangenines: drimane sesquiterpenoids as the dominant metabolite cohort of a novel Australian fungus, Aspergillus nanangensis.</title>
        <authorList>
            <person name="Lacey H.J."/>
            <person name="Gilchrist C.L.M."/>
            <person name="Crombie A."/>
            <person name="Kalaitzis J.A."/>
            <person name="Vuong D."/>
            <person name="Rutledge P.J."/>
            <person name="Turner P."/>
            <person name="Pitt J.I."/>
            <person name="Lacey E."/>
            <person name="Chooi Y.H."/>
            <person name="Piggott A.M."/>
        </authorList>
    </citation>
    <scope>NUCLEOTIDE SEQUENCE</scope>
    <source>
        <strain evidence="20">MST-FP2251</strain>
    </source>
</reference>
<feature type="compositionally biased region" description="Polar residues" evidence="16">
    <location>
        <begin position="14"/>
        <end position="23"/>
    </location>
</feature>
<evidence type="ECO:0000256" key="13">
    <source>
        <dbReference type="PIRNR" id="PIRNR018425"/>
    </source>
</evidence>
<protein>
    <recommendedName>
        <fullName evidence="13">Poly(A) polymerase</fullName>
        <ecNumber evidence="13">2.7.7.19</ecNumber>
    </recommendedName>
</protein>
<evidence type="ECO:0000256" key="7">
    <source>
        <dbReference type="ARBA" id="ARBA00022741"/>
    </source>
</evidence>
<dbReference type="SUPFAM" id="SSF81301">
    <property type="entry name" value="Nucleotidyltransferase"/>
    <property type="match status" value="1"/>
</dbReference>
<evidence type="ECO:0000259" key="19">
    <source>
        <dbReference type="Pfam" id="PF20750"/>
    </source>
</evidence>
<dbReference type="InterPro" id="IPR007012">
    <property type="entry name" value="PolA_pol_cen_dom"/>
</dbReference>
<feature type="binding site" evidence="15">
    <location>
        <position position="102"/>
    </location>
    <ligand>
        <name>Mg(2+)</name>
        <dbReference type="ChEBI" id="CHEBI:18420"/>
        <label>2</label>
        <note>catalytic</note>
    </ligand>
</feature>
<comment type="subcellular location">
    <subcellularLocation>
        <location evidence="2 13">Nucleus</location>
    </subcellularLocation>
</comment>
<comment type="cofactor">
    <cofactor evidence="15">
        <name>Mg(2+)</name>
        <dbReference type="ChEBI" id="CHEBI:18420"/>
    </cofactor>
    <text evidence="15">Binds 2 magnesium ions. Also active with manganese.</text>
</comment>
<dbReference type="FunFam" id="3.30.460.10:FF:000002">
    <property type="entry name" value="Poly(A) polymerase alpha, putative"/>
    <property type="match status" value="1"/>
</dbReference>
<name>A0AAD4GS00_ASPNN</name>
<comment type="similarity">
    <text evidence="3 13">Belongs to the poly(A) polymerase family.</text>
</comment>
<dbReference type="InterPro" id="IPR007010">
    <property type="entry name" value="PolA_pol_RNA-bd_dom"/>
</dbReference>
<feature type="region of interest" description="Disordered" evidence="16">
    <location>
        <begin position="543"/>
        <end position="599"/>
    </location>
</feature>
<organism evidence="20 21">
    <name type="scientific">Aspergillus nanangensis</name>
    <dbReference type="NCBI Taxonomy" id="2582783"/>
    <lineage>
        <taxon>Eukaryota</taxon>
        <taxon>Fungi</taxon>
        <taxon>Dikarya</taxon>
        <taxon>Ascomycota</taxon>
        <taxon>Pezizomycotina</taxon>
        <taxon>Eurotiomycetes</taxon>
        <taxon>Eurotiomycetidae</taxon>
        <taxon>Eurotiales</taxon>
        <taxon>Aspergillaceae</taxon>
        <taxon>Aspergillus</taxon>
        <taxon>Aspergillus subgen. Circumdati</taxon>
    </lineage>
</organism>
<feature type="binding site" evidence="14">
    <location>
        <position position="159"/>
    </location>
    <ligand>
        <name>ATP</name>
        <dbReference type="ChEBI" id="CHEBI:30616"/>
    </ligand>
</feature>
<comment type="function">
    <text evidence="13">Polymerase that creates the 3'-poly(A) tail of mRNA's.</text>
</comment>
<evidence type="ECO:0000256" key="1">
    <source>
        <dbReference type="ARBA" id="ARBA00001936"/>
    </source>
</evidence>
<feature type="domain" description="Poly(A) polymerase RNA-binding" evidence="17">
    <location>
        <begin position="358"/>
        <end position="553"/>
    </location>
</feature>
<evidence type="ECO:0000256" key="11">
    <source>
        <dbReference type="ARBA" id="ARBA00023211"/>
    </source>
</evidence>
<dbReference type="Proteomes" id="UP001194746">
    <property type="component" value="Unassembled WGS sequence"/>
</dbReference>
<dbReference type="AlphaFoldDB" id="A0AAD4GS00"/>
<reference evidence="20" key="2">
    <citation type="submission" date="2020-02" db="EMBL/GenBank/DDBJ databases">
        <authorList>
            <person name="Gilchrist C.L.M."/>
            <person name="Chooi Y.-H."/>
        </authorList>
    </citation>
    <scope>NUCLEOTIDE SEQUENCE</scope>
    <source>
        <strain evidence="20">MST-FP2251</strain>
    </source>
</reference>
<dbReference type="SUPFAM" id="SSF81631">
    <property type="entry name" value="PAP/OAS1 substrate-binding domain"/>
    <property type="match status" value="1"/>
</dbReference>
<dbReference type="Pfam" id="PF04928">
    <property type="entry name" value="PAP_central"/>
    <property type="match status" value="1"/>
</dbReference>
<dbReference type="Gene3D" id="3.30.460.10">
    <property type="entry name" value="Beta Polymerase, domain 2"/>
    <property type="match status" value="1"/>
</dbReference>
<evidence type="ECO:0000256" key="2">
    <source>
        <dbReference type="ARBA" id="ARBA00004123"/>
    </source>
</evidence>
<dbReference type="GO" id="GO:0046872">
    <property type="term" value="F:metal ion binding"/>
    <property type="evidence" value="ECO:0007669"/>
    <property type="project" value="UniProtKB-KW"/>
</dbReference>
<keyword evidence="12 13" id="KW-0539">Nucleus</keyword>
<feature type="domain" description="Poly(A) polymerase central" evidence="18">
    <location>
        <begin position="211"/>
        <end position="355"/>
    </location>
</feature>
<feature type="binding site" evidence="15">
    <location>
        <position position="104"/>
    </location>
    <ligand>
        <name>Mg(2+)</name>
        <dbReference type="ChEBI" id="CHEBI:18420"/>
        <label>2</label>
        <note>catalytic</note>
    </ligand>
</feature>
<keyword evidence="9 15" id="KW-0460">Magnesium</keyword>
<evidence type="ECO:0000256" key="14">
    <source>
        <dbReference type="PIRSR" id="PIRSR018425-1"/>
    </source>
</evidence>
<dbReference type="FunFam" id="1.10.1410.10:FF:000001">
    <property type="entry name" value="Putative poly(A) polymerase gamma"/>
    <property type="match status" value="1"/>
</dbReference>
<dbReference type="FunFam" id="3.30.70.590:FF:000003">
    <property type="entry name" value="Poly(A) polymerase"/>
    <property type="match status" value="1"/>
</dbReference>
<feature type="binding site" evidence="14">
    <location>
        <position position="220"/>
    </location>
    <ligand>
        <name>ATP</name>
        <dbReference type="ChEBI" id="CHEBI:30616"/>
    </ligand>
</feature>
<evidence type="ECO:0000256" key="8">
    <source>
        <dbReference type="ARBA" id="ARBA00022840"/>
    </source>
</evidence>
<evidence type="ECO:0000259" key="18">
    <source>
        <dbReference type="Pfam" id="PF04928"/>
    </source>
</evidence>
<evidence type="ECO:0000256" key="5">
    <source>
        <dbReference type="ARBA" id="ARBA00022679"/>
    </source>
</evidence>
<feature type="region of interest" description="Disordered" evidence="16">
    <location>
        <begin position="1"/>
        <end position="23"/>
    </location>
</feature>
<evidence type="ECO:0000256" key="3">
    <source>
        <dbReference type="ARBA" id="ARBA00010912"/>
    </source>
</evidence>
<evidence type="ECO:0000256" key="4">
    <source>
        <dbReference type="ARBA" id="ARBA00022664"/>
    </source>
</evidence>
<dbReference type="Pfam" id="PF04926">
    <property type="entry name" value="PAP_RNA-bind"/>
    <property type="match status" value="1"/>
</dbReference>
<keyword evidence="10" id="KW-0694">RNA-binding</keyword>
<evidence type="ECO:0000256" key="9">
    <source>
        <dbReference type="ARBA" id="ARBA00022842"/>
    </source>
</evidence>
<keyword evidence="6 15" id="KW-0479">Metal-binding</keyword>
<dbReference type="GO" id="GO:0031123">
    <property type="term" value="P:RNA 3'-end processing"/>
    <property type="evidence" value="ECO:0007669"/>
    <property type="project" value="InterPro"/>
</dbReference>
<dbReference type="PIRSF" id="PIRSF018425">
    <property type="entry name" value="PolyA_polymerase"/>
    <property type="match status" value="1"/>
</dbReference>
<keyword evidence="8 13" id="KW-0067">ATP-binding</keyword>
<dbReference type="InterPro" id="IPR043519">
    <property type="entry name" value="NT_sf"/>
</dbReference>
<keyword evidence="7 13" id="KW-0547">Nucleotide-binding</keyword>
<feature type="binding site" evidence="14">
    <location>
        <position position="229"/>
    </location>
    <ligand>
        <name>ATP</name>
        <dbReference type="ChEBI" id="CHEBI:30616"/>
    </ligand>
</feature>
<evidence type="ECO:0000313" key="20">
    <source>
        <dbReference type="EMBL" id="KAF9887080.1"/>
    </source>
</evidence>
<feature type="binding site" evidence="15">
    <location>
        <position position="104"/>
    </location>
    <ligand>
        <name>Mg(2+)</name>
        <dbReference type="ChEBI" id="CHEBI:18420"/>
        <label>1</label>
        <note>catalytic</note>
    </ligand>
</feature>
<dbReference type="GO" id="GO:1990817">
    <property type="term" value="F:poly(A) RNA polymerase activity"/>
    <property type="evidence" value="ECO:0007669"/>
    <property type="project" value="UniProtKB-UniRule"/>
</dbReference>
<dbReference type="GO" id="GO:0003723">
    <property type="term" value="F:RNA binding"/>
    <property type="evidence" value="ECO:0007669"/>
    <property type="project" value="UniProtKB-UniRule"/>
</dbReference>
<dbReference type="CDD" id="cd05402">
    <property type="entry name" value="NT_PAP_TUTase"/>
    <property type="match status" value="1"/>
</dbReference>
<feature type="compositionally biased region" description="Polar residues" evidence="16">
    <location>
        <begin position="588"/>
        <end position="599"/>
    </location>
</feature>
<evidence type="ECO:0000256" key="10">
    <source>
        <dbReference type="ARBA" id="ARBA00022884"/>
    </source>
</evidence>
<dbReference type="GO" id="GO:0005634">
    <property type="term" value="C:nucleus"/>
    <property type="evidence" value="ECO:0007669"/>
    <property type="project" value="UniProtKB-SubCell"/>
</dbReference>
<dbReference type="EMBL" id="VCAU01000067">
    <property type="protein sequence ID" value="KAF9887080.1"/>
    <property type="molecule type" value="Genomic_DNA"/>
</dbReference>
<feature type="binding site" evidence="14">
    <location>
        <begin position="102"/>
        <end position="104"/>
    </location>
    <ligand>
        <name>ATP</name>
        <dbReference type="ChEBI" id="CHEBI:30616"/>
    </ligand>
</feature>
<accession>A0AAD4GS00</accession>
<dbReference type="EC" id="2.7.7.19" evidence="13"/>
<comment type="cofactor">
    <cofactor evidence="1">
        <name>Mn(2+)</name>
        <dbReference type="ChEBI" id="CHEBI:29035"/>
    </cofactor>
</comment>
<keyword evidence="4 13" id="KW-0507">mRNA processing</keyword>
<evidence type="ECO:0000256" key="15">
    <source>
        <dbReference type="PIRSR" id="PIRSR018425-2"/>
    </source>
</evidence>
<evidence type="ECO:0000256" key="16">
    <source>
        <dbReference type="SAM" id="MobiDB-lite"/>
    </source>
</evidence>
<sequence>MATPPARQWGVTPPISTALPSSDELSANDDLVAELKLQNNFESPAETDQRKEALKLLQRVTIEFVKVVSRKQGLSEASVEAAGGKIFTFGSYRLGVYGPGSDIDTLILGPKHIVIEDFFSDFPPVLEKFAPPGSIEKMTPVPDAYVPIIKLELSGISIDLIFARLVVPSIPINLDLKNNDYLRGLDEREVRSLNGTRVTDEILELVPQQKTFRLALRAIKLWAQRRAIYSNVVGFPGGVAWAMLVARVCQLYPQATGSVIVGKFFRIMNKWAWPQPVLLKQIEDGPLQVKVWNPKIYHGDRYHLMPIITPAYPSMCATHNVSMSTKAVILRELQRGGDIVDKIFLKQLSWTDLFTRHSFFTRDYKYYLRITAASTTKEADSVWSGLVESKLRHMVGALDKKATIAVAHPFPKGFERVHKVANEQDAEAVKNGSTAYQDKGTKTETTDETNDPAHQAAAMDQIGKQEVAESVEKKADGESLTIYTTTYYIGLELKPQPPGSGKSLDISSDAQYFKATCTAWPGYQPGINDISISHVRNFDLPDDVFQPGETRPTRPKKKVIKKTQPTVQKRGIDSLDDPSLPSVKRRVSSNGIQDTATPA</sequence>
<feature type="binding site" evidence="15">
    <location>
        <position position="102"/>
    </location>
    <ligand>
        <name>Mg(2+)</name>
        <dbReference type="ChEBI" id="CHEBI:18420"/>
        <label>1</label>
        <note>catalytic</note>
    </ligand>
</feature>
<dbReference type="GO" id="GO:0006397">
    <property type="term" value="P:mRNA processing"/>
    <property type="evidence" value="ECO:0007669"/>
    <property type="project" value="UniProtKB-KW"/>
</dbReference>
<evidence type="ECO:0000259" key="17">
    <source>
        <dbReference type="Pfam" id="PF04926"/>
    </source>
</evidence>
<dbReference type="Gene3D" id="1.10.1410.10">
    <property type="match status" value="1"/>
</dbReference>
<feature type="binding site" evidence="15">
    <location>
        <position position="159"/>
    </location>
    <ligand>
        <name>Mg(2+)</name>
        <dbReference type="ChEBI" id="CHEBI:18420"/>
        <label>2</label>
        <note>catalytic</note>
    </ligand>
</feature>
<proteinExistence type="inferred from homology"/>
<gene>
    <name evidence="20" type="primary">PAP1</name>
    <name evidence="20" type="ORF">FE257_010574</name>
</gene>
<keyword evidence="5 13" id="KW-0808">Transferase</keyword>
<comment type="caution">
    <text evidence="20">The sequence shown here is derived from an EMBL/GenBank/DDBJ whole genome shotgun (WGS) entry which is preliminary data.</text>
</comment>
<feature type="binding site" evidence="14">
    <location>
        <begin position="89"/>
        <end position="91"/>
    </location>
    <ligand>
        <name>ATP</name>
        <dbReference type="ChEBI" id="CHEBI:30616"/>
    </ligand>
</feature>
<dbReference type="SUPFAM" id="SSF55003">
    <property type="entry name" value="PAP/Archaeal CCA-adding enzyme, C-terminal domain"/>
    <property type="match status" value="1"/>
</dbReference>
<dbReference type="InterPro" id="IPR011068">
    <property type="entry name" value="NuclTrfase_I-like_C"/>
</dbReference>
<dbReference type="PANTHER" id="PTHR10682">
    <property type="entry name" value="POLY A POLYMERASE"/>
    <property type="match status" value="1"/>
</dbReference>
<evidence type="ECO:0000313" key="21">
    <source>
        <dbReference type="Proteomes" id="UP001194746"/>
    </source>
</evidence>
<keyword evidence="21" id="KW-1185">Reference proteome</keyword>
<feature type="binding site" evidence="14">
    <location>
        <begin position="238"/>
        <end position="239"/>
    </location>
    <ligand>
        <name>ATP</name>
        <dbReference type="ChEBI" id="CHEBI:30616"/>
    </ligand>
</feature>
<dbReference type="GO" id="GO:0005524">
    <property type="term" value="F:ATP binding"/>
    <property type="evidence" value="ECO:0007669"/>
    <property type="project" value="UniProtKB-UniRule"/>
</dbReference>